<reference evidence="2 3" key="2">
    <citation type="journal article" date="2012" name="Eukaryot. Cell">
        <title>Genome update of Botrytis cinerea strains B05.10 and T4.</title>
        <authorList>
            <person name="Staats M."/>
            <person name="van Kan J.A."/>
        </authorList>
    </citation>
    <scope>NUCLEOTIDE SEQUENCE [LARGE SCALE GENOMIC DNA]</scope>
    <source>
        <strain evidence="2 3">B05.10</strain>
    </source>
</reference>
<organism evidence="2 3">
    <name type="scientific">Botryotinia fuckeliana (strain B05.10)</name>
    <name type="common">Noble rot fungus</name>
    <name type="synonym">Botrytis cinerea</name>
    <dbReference type="NCBI Taxonomy" id="332648"/>
    <lineage>
        <taxon>Eukaryota</taxon>
        <taxon>Fungi</taxon>
        <taxon>Dikarya</taxon>
        <taxon>Ascomycota</taxon>
        <taxon>Pezizomycotina</taxon>
        <taxon>Leotiomycetes</taxon>
        <taxon>Helotiales</taxon>
        <taxon>Sclerotiniaceae</taxon>
        <taxon>Botrytis</taxon>
    </lineage>
</organism>
<dbReference type="Proteomes" id="UP000001798">
    <property type="component" value="Chromosome 5"/>
</dbReference>
<feature type="region of interest" description="Disordered" evidence="1">
    <location>
        <begin position="139"/>
        <end position="192"/>
    </location>
</feature>
<reference evidence="2 3" key="3">
    <citation type="journal article" date="2017" name="Mol. Plant Pathol.">
        <title>A gapless genome sequence of the fungus Botrytis cinerea.</title>
        <authorList>
            <person name="Van Kan J.A."/>
            <person name="Stassen J.H."/>
            <person name="Mosbach A."/>
            <person name="Van Der Lee T.A."/>
            <person name="Faino L."/>
            <person name="Farmer A.D."/>
            <person name="Papasotiriou D.G."/>
            <person name="Zhou S."/>
            <person name="Seidl M.F."/>
            <person name="Cottam E."/>
            <person name="Edel D."/>
            <person name="Hahn M."/>
            <person name="Schwartz D.C."/>
            <person name="Dietrich R.A."/>
            <person name="Widdison S."/>
            <person name="Scalliet G."/>
        </authorList>
    </citation>
    <scope>NUCLEOTIDE SEQUENCE [LARGE SCALE GENOMIC DNA]</scope>
    <source>
        <strain evidence="2 3">B05.10</strain>
    </source>
</reference>
<evidence type="ECO:0000256" key="1">
    <source>
        <dbReference type="SAM" id="MobiDB-lite"/>
    </source>
</evidence>
<evidence type="ECO:0000313" key="2">
    <source>
        <dbReference type="EMBL" id="ATZ50056.1"/>
    </source>
</evidence>
<dbReference type="EMBL" id="CP009809">
    <property type="protein sequence ID" value="ATZ50056.1"/>
    <property type="molecule type" value="Genomic_DNA"/>
</dbReference>
<dbReference type="RefSeq" id="XP_024548794.1">
    <property type="nucleotide sequence ID" value="XM_024693009.1"/>
</dbReference>
<proteinExistence type="predicted"/>
<reference evidence="2 3" key="1">
    <citation type="journal article" date="2011" name="PLoS Genet.">
        <title>Genomic analysis of the necrotrophic fungal pathogens Sclerotinia sclerotiorum and Botrytis cinerea.</title>
        <authorList>
            <person name="Amselem J."/>
            <person name="Cuomo C.A."/>
            <person name="van Kan J.A."/>
            <person name="Viaud M."/>
            <person name="Benito E.P."/>
            <person name="Couloux A."/>
            <person name="Coutinho P.M."/>
            <person name="de Vries R.P."/>
            <person name="Dyer P.S."/>
            <person name="Fillinger S."/>
            <person name="Fournier E."/>
            <person name="Gout L."/>
            <person name="Hahn M."/>
            <person name="Kohn L."/>
            <person name="Lapalu N."/>
            <person name="Plummer K.M."/>
            <person name="Pradier J.M."/>
            <person name="Quevillon E."/>
            <person name="Sharon A."/>
            <person name="Simon A."/>
            <person name="ten Have A."/>
            <person name="Tudzynski B."/>
            <person name="Tudzynski P."/>
            <person name="Wincker P."/>
            <person name="Andrew M."/>
            <person name="Anthouard V."/>
            <person name="Beever R.E."/>
            <person name="Beffa R."/>
            <person name="Benoit I."/>
            <person name="Bouzid O."/>
            <person name="Brault B."/>
            <person name="Chen Z."/>
            <person name="Choquer M."/>
            <person name="Collemare J."/>
            <person name="Cotton P."/>
            <person name="Danchin E.G."/>
            <person name="Da Silva C."/>
            <person name="Gautier A."/>
            <person name="Giraud C."/>
            <person name="Giraud T."/>
            <person name="Gonzalez C."/>
            <person name="Grossetete S."/>
            <person name="Guldener U."/>
            <person name="Henrissat B."/>
            <person name="Howlett B.J."/>
            <person name="Kodira C."/>
            <person name="Kretschmer M."/>
            <person name="Lappartient A."/>
            <person name="Leroch M."/>
            <person name="Levis C."/>
            <person name="Mauceli E."/>
            <person name="Neuveglise C."/>
            <person name="Oeser B."/>
            <person name="Pearson M."/>
            <person name="Poulain J."/>
            <person name="Poussereau N."/>
            <person name="Quesneville H."/>
            <person name="Rascle C."/>
            <person name="Schumacher J."/>
            <person name="Segurens B."/>
            <person name="Sexton A."/>
            <person name="Silva E."/>
            <person name="Sirven C."/>
            <person name="Soanes D.M."/>
            <person name="Talbot N.J."/>
            <person name="Templeton M."/>
            <person name="Yandava C."/>
            <person name="Yarden O."/>
            <person name="Zeng Q."/>
            <person name="Rollins J.A."/>
            <person name="Lebrun M.H."/>
            <person name="Dickman M."/>
        </authorList>
    </citation>
    <scope>NUCLEOTIDE SEQUENCE [LARGE SCALE GENOMIC DNA]</scope>
    <source>
        <strain evidence="2 3">B05.10</strain>
    </source>
</reference>
<dbReference type="KEGG" id="bfu:BCIN_05g04460"/>
<accession>A0A384JHJ2</accession>
<evidence type="ECO:0000313" key="3">
    <source>
        <dbReference type="Proteomes" id="UP000001798"/>
    </source>
</evidence>
<feature type="compositionally biased region" description="Basic and acidic residues" evidence="1">
    <location>
        <begin position="183"/>
        <end position="192"/>
    </location>
</feature>
<keyword evidence="3" id="KW-1185">Reference proteome</keyword>
<protein>
    <submittedName>
        <fullName evidence="2">Uncharacterized protein</fullName>
    </submittedName>
</protein>
<dbReference type="AlphaFoldDB" id="A0A384JHJ2"/>
<dbReference type="VEuPathDB" id="FungiDB:Bcin05g04460"/>
<name>A0A384JHJ2_BOTFB</name>
<dbReference type="OrthoDB" id="3545494at2759"/>
<dbReference type="GeneID" id="36394188"/>
<sequence>MADPSPSKVLDQMEIDALSDTATLDFTSSDSTSSENSSPTNVAAAAALPQSTSNWDEMIAAYQARRDREYHYNTIPVLDFLLHLRERGIQPSFRNALVAMALIDDENRALAHQNFLFMPGTAHCFVAEHSNLDYEEDYTDNEAGDVLPGHHAQVDDDQSGNDQVDQADMMDVEQSEVSPENSAQHHETAEEL</sequence>
<gene>
    <name evidence="2" type="ORF">BCIN_05g04460</name>
</gene>